<dbReference type="EMBL" id="SDEE01000383">
    <property type="protein sequence ID" value="RXW16969.1"/>
    <property type="molecule type" value="Genomic_DNA"/>
</dbReference>
<protein>
    <submittedName>
        <fullName evidence="2">Uncharacterized protein</fullName>
    </submittedName>
</protein>
<evidence type="ECO:0000256" key="1">
    <source>
        <dbReference type="SAM" id="MobiDB-lite"/>
    </source>
</evidence>
<keyword evidence="3" id="KW-1185">Reference proteome</keyword>
<dbReference type="OrthoDB" id="3057517at2759"/>
<evidence type="ECO:0000313" key="3">
    <source>
        <dbReference type="Proteomes" id="UP000290288"/>
    </source>
</evidence>
<organism evidence="2 3">
    <name type="scientific">Candolleomyces aberdarensis</name>
    <dbReference type="NCBI Taxonomy" id="2316362"/>
    <lineage>
        <taxon>Eukaryota</taxon>
        <taxon>Fungi</taxon>
        <taxon>Dikarya</taxon>
        <taxon>Basidiomycota</taxon>
        <taxon>Agaricomycotina</taxon>
        <taxon>Agaricomycetes</taxon>
        <taxon>Agaricomycetidae</taxon>
        <taxon>Agaricales</taxon>
        <taxon>Agaricineae</taxon>
        <taxon>Psathyrellaceae</taxon>
        <taxon>Candolleomyces</taxon>
    </lineage>
</organism>
<sequence>MARINADYSQSSTSLSDDANHDYNSKSSTPSAPSSSPTSSSYQGVGGLAGGWRMGGCLTEHLEYFKECSLRSGLFNPEMDHCLFQEQRPSPLPPGYGEELFCCCTLCKRVLMGESTPAETQKWREARENWRNTKLAAWKAFRKEREEAAVTQVELEGCRARSVVAAALNLTQEERDDWERKGEAKWRKQAKEEAYTRDYILRDGADAEEG</sequence>
<comment type="caution">
    <text evidence="2">The sequence shown here is derived from an EMBL/GenBank/DDBJ whole genome shotgun (WGS) entry which is preliminary data.</text>
</comment>
<name>A0A4Q2DC60_9AGAR</name>
<feature type="compositionally biased region" description="Low complexity" evidence="1">
    <location>
        <begin position="25"/>
        <end position="41"/>
    </location>
</feature>
<dbReference type="Proteomes" id="UP000290288">
    <property type="component" value="Unassembled WGS sequence"/>
</dbReference>
<evidence type="ECO:0000313" key="2">
    <source>
        <dbReference type="EMBL" id="RXW16969.1"/>
    </source>
</evidence>
<proteinExistence type="predicted"/>
<accession>A0A4Q2DC60</accession>
<dbReference type="AlphaFoldDB" id="A0A4Q2DC60"/>
<gene>
    <name evidence="2" type="ORF">EST38_g8887</name>
</gene>
<feature type="region of interest" description="Disordered" evidence="1">
    <location>
        <begin position="1"/>
        <end position="43"/>
    </location>
</feature>
<feature type="compositionally biased region" description="Polar residues" evidence="1">
    <location>
        <begin position="7"/>
        <end position="17"/>
    </location>
</feature>
<reference evidence="2 3" key="1">
    <citation type="submission" date="2019-01" db="EMBL/GenBank/DDBJ databases">
        <title>Draft genome sequence of Psathyrella aberdarensis IHI B618.</title>
        <authorList>
            <person name="Buettner E."/>
            <person name="Kellner H."/>
        </authorList>
    </citation>
    <scope>NUCLEOTIDE SEQUENCE [LARGE SCALE GENOMIC DNA]</scope>
    <source>
        <strain evidence="2 3">IHI B618</strain>
    </source>
</reference>